<evidence type="ECO:0000256" key="2">
    <source>
        <dbReference type="ARBA" id="ARBA00022679"/>
    </source>
</evidence>
<evidence type="ECO:0008006" key="5">
    <source>
        <dbReference type="Google" id="ProtNLM"/>
    </source>
</evidence>
<dbReference type="CDD" id="cd03801">
    <property type="entry name" value="GT4_PimA-like"/>
    <property type="match status" value="1"/>
</dbReference>
<comment type="caution">
    <text evidence="3">The sequence shown here is derived from an EMBL/GenBank/DDBJ whole genome shotgun (WGS) entry which is preliminary data.</text>
</comment>
<evidence type="ECO:0000313" key="3">
    <source>
        <dbReference type="EMBL" id="GES15718.1"/>
    </source>
</evidence>
<dbReference type="Gene3D" id="3.40.50.2000">
    <property type="entry name" value="Glycogen Phosphorylase B"/>
    <property type="match status" value="1"/>
</dbReference>
<name>A0A5M3XCF4_9ACTN</name>
<evidence type="ECO:0000256" key="1">
    <source>
        <dbReference type="ARBA" id="ARBA00022676"/>
    </source>
</evidence>
<dbReference type="AlphaFoldDB" id="A0A5M3XCF4"/>
<protein>
    <recommendedName>
        <fullName evidence="5">Glycosyl transferase family 1 domain-containing protein</fullName>
    </recommendedName>
</protein>
<keyword evidence="2" id="KW-0808">Transferase</keyword>
<accession>A0A5M3XCF4</accession>
<dbReference type="GO" id="GO:0016757">
    <property type="term" value="F:glycosyltransferase activity"/>
    <property type="evidence" value="ECO:0007669"/>
    <property type="project" value="UniProtKB-KW"/>
</dbReference>
<keyword evidence="1" id="KW-0328">Glycosyltransferase</keyword>
<keyword evidence="4" id="KW-1185">Reference proteome</keyword>
<evidence type="ECO:0000313" key="4">
    <source>
        <dbReference type="Proteomes" id="UP000331127"/>
    </source>
</evidence>
<reference evidence="3 4" key="1">
    <citation type="submission" date="2019-10" db="EMBL/GenBank/DDBJ databases">
        <title>Whole genome shotgun sequence of Acrocarpospora macrocephala NBRC 16266.</title>
        <authorList>
            <person name="Ichikawa N."/>
            <person name="Kimura A."/>
            <person name="Kitahashi Y."/>
            <person name="Komaki H."/>
            <person name="Oguchi A."/>
        </authorList>
    </citation>
    <scope>NUCLEOTIDE SEQUENCE [LARGE SCALE GENOMIC DNA]</scope>
    <source>
        <strain evidence="3 4">NBRC 16266</strain>
    </source>
</reference>
<dbReference type="Pfam" id="PF13692">
    <property type="entry name" value="Glyco_trans_1_4"/>
    <property type="match status" value="1"/>
</dbReference>
<organism evidence="3 4">
    <name type="scientific">Acrocarpospora macrocephala</name>
    <dbReference type="NCBI Taxonomy" id="150177"/>
    <lineage>
        <taxon>Bacteria</taxon>
        <taxon>Bacillati</taxon>
        <taxon>Actinomycetota</taxon>
        <taxon>Actinomycetes</taxon>
        <taxon>Streptosporangiales</taxon>
        <taxon>Streptosporangiaceae</taxon>
        <taxon>Acrocarpospora</taxon>
    </lineage>
</organism>
<gene>
    <name evidence="3" type="ORF">Amac_093160</name>
</gene>
<dbReference type="SUPFAM" id="SSF53756">
    <property type="entry name" value="UDP-Glycosyltransferase/glycogen phosphorylase"/>
    <property type="match status" value="1"/>
</dbReference>
<proteinExistence type="predicted"/>
<dbReference type="PANTHER" id="PTHR12526:SF510">
    <property type="entry name" value="D-INOSITOL 3-PHOSPHATE GLYCOSYLTRANSFERASE"/>
    <property type="match status" value="1"/>
</dbReference>
<dbReference type="EMBL" id="BLAE01000082">
    <property type="protein sequence ID" value="GES15718.1"/>
    <property type="molecule type" value="Genomic_DNA"/>
</dbReference>
<dbReference type="Proteomes" id="UP000331127">
    <property type="component" value="Unassembled WGS sequence"/>
</dbReference>
<sequence>MARLAQQKGLEVLLEAASGAYPEKVVFVVAGEGPLRGELEERIAAGGLPVRLLGDRGDVGDLLRVAAVYVVPSWWEGQPLTVQEALRAGVPIVGTRVGGIPGMVGDAGLLVPPGDGKAIRDAVVRVLSEPGLAEKLGKAAAERGRRLPTEADAVQAVLRAYARDVAPGELGN</sequence>
<dbReference type="PANTHER" id="PTHR12526">
    <property type="entry name" value="GLYCOSYLTRANSFERASE"/>
    <property type="match status" value="1"/>
</dbReference>